<feature type="transmembrane region" description="Helical" evidence="1">
    <location>
        <begin position="20"/>
        <end position="37"/>
    </location>
</feature>
<dbReference type="AlphaFoldDB" id="A0A7C5I4S2"/>
<sequence length="269" mass="29181">MKLLINLLISTPEFFQKGKLPLLVVLVFLGIIFVYFIEKAKKGGELFIRKIPGLEALDDAIGRSAEMGRPVVYLPGLVGLNSITTIASLGILRKVARKAAEYGVELIMPNADPLVMTTAQEVVKEAYLDAGRPDLYNPNNIMYLTSDQFGFTAGADGIIMREKPGAVFLQGYFYAESLILAETAFSAGAIQIAGTTATTQLPFFIAACDYTLIGEEMLAASAYLSREPILLGSLKAEDLAKAVIMVFLIVAILLKTFGIIDLSFLLEIK</sequence>
<evidence type="ECO:0000259" key="2">
    <source>
        <dbReference type="Pfam" id="PF20539"/>
    </source>
</evidence>
<proteinExistence type="predicted"/>
<feature type="domain" description="DUF6754" evidence="2">
    <location>
        <begin position="12"/>
        <end position="260"/>
    </location>
</feature>
<protein>
    <recommendedName>
        <fullName evidence="2">DUF6754 domain-containing protein</fullName>
    </recommendedName>
</protein>
<dbReference type="InterPro" id="IPR046642">
    <property type="entry name" value="DUF6754"/>
</dbReference>
<accession>A0A7C5I4S2</accession>
<feature type="transmembrane region" description="Helical" evidence="1">
    <location>
        <begin position="72"/>
        <end position="92"/>
    </location>
</feature>
<gene>
    <name evidence="3" type="ORF">ENL41_02750</name>
</gene>
<dbReference type="EMBL" id="DRTV01000195">
    <property type="protein sequence ID" value="HHF58325.1"/>
    <property type="molecule type" value="Genomic_DNA"/>
</dbReference>
<name>A0A7C5I4S2_UNCW3</name>
<keyword evidence="1" id="KW-0812">Transmembrane</keyword>
<evidence type="ECO:0000256" key="1">
    <source>
        <dbReference type="SAM" id="Phobius"/>
    </source>
</evidence>
<dbReference type="Pfam" id="PF20539">
    <property type="entry name" value="DUF6754"/>
    <property type="match status" value="1"/>
</dbReference>
<organism evidence="3">
    <name type="scientific">candidate division WOR-3 bacterium</name>
    <dbReference type="NCBI Taxonomy" id="2052148"/>
    <lineage>
        <taxon>Bacteria</taxon>
        <taxon>Bacteria division WOR-3</taxon>
    </lineage>
</organism>
<reference evidence="3" key="1">
    <citation type="journal article" date="2020" name="mSystems">
        <title>Genome- and Community-Level Interaction Insights into Carbon Utilization and Element Cycling Functions of Hydrothermarchaeota in Hydrothermal Sediment.</title>
        <authorList>
            <person name="Zhou Z."/>
            <person name="Liu Y."/>
            <person name="Xu W."/>
            <person name="Pan J."/>
            <person name="Luo Z.H."/>
            <person name="Li M."/>
        </authorList>
    </citation>
    <scope>NUCLEOTIDE SEQUENCE [LARGE SCALE GENOMIC DNA]</scope>
    <source>
        <strain evidence="3">HyVt-94</strain>
    </source>
</reference>
<evidence type="ECO:0000313" key="3">
    <source>
        <dbReference type="EMBL" id="HHF58325.1"/>
    </source>
</evidence>
<feature type="transmembrane region" description="Helical" evidence="1">
    <location>
        <begin position="242"/>
        <end position="266"/>
    </location>
</feature>
<comment type="caution">
    <text evidence="3">The sequence shown here is derived from an EMBL/GenBank/DDBJ whole genome shotgun (WGS) entry which is preliminary data.</text>
</comment>
<keyword evidence="1" id="KW-0472">Membrane</keyword>
<keyword evidence="1" id="KW-1133">Transmembrane helix</keyword>
<dbReference type="Proteomes" id="UP000886014">
    <property type="component" value="Unassembled WGS sequence"/>
</dbReference>